<keyword evidence="1" id="KW-1133">Transmembrane helix</keyword>
<sequence>MWCWSFGYYKLYSFFLFCFFFFFDTLNRNMRSRLSITEYHFRRTSQPPLLTFCDVHLNCRRMSFITEYS</sequence>
<gene>
    <name evidence="2" type="ORF">BCV72DRAFT_49072</name>
</gene>
<keyword evidence="1" id="KW-0812">Transmembrane</keyword>
<dbReference type="VEuPathDB" id="FungiDB:BCV72DRAFT_49072"/>
<protein>
    <submittedName>
        <fullName evidence="2">Uncharacterized protein</fullName>
    </submittedName>
</protein>
<keyword evidence="1" id="KW-0472">Membrane</keyword>
<accession>A0A1X0QRS2</accession>
<evidence type="ECO:0000313" key="2">
    <source>
        <dbReference type="EMBL" id="ORE02460.1"/>
    </source>
</evidence>
<reference evidence="2" key="1">
    <citation type="journal article" date="2016" name="Proc. Natl. Acad. Sci. U.S.A.">
        <title>Lipid metabolic changes in an early divergent fungus govern the establishment of a mutualistic symbiosis with endobacteria.</title>
        <authorList>
            <person name="Lastovetsky O.A."/>
            <person name="Gaspar M.L."/>
            <person name="Mondo S.J."/>
            <person name="LaButti K.M."/>
            <person name="Sandor L."/>
            <person name="Grigoriev I.V."/>
            <person name="Henry S.A."/>
            <person name="Pawlowska T.E."/>
        </authorList>
    </citation>
    <scope>NUCLEOTIDE SEQUENCE [LARGE SCALE GENOMIC DNA]</scope>
    <source>
        <strain evidence="2">ATCC 52814</strain>
    </source>
</reference>
<organism evidence="2">
    <name type="scientific">Rhizopus microsporus var. microsporus</name>
    <dbReference type="NCBI Taxonomy" id="86635"/>
    <lineage>
        <taxon>Eukaryota</taxon>
        <taxon>Fungi</taxon>
        <taxon>Fungi incertae sedis</taxon>
        <taxon>Mucoromycota</taxon>
        <taxon>Mucoromycotina</taxon>
        <taxon>Mucoromycetes</taxon>
        <taxon>Mucorales</taxon>
        <taxon>Mucorineae</taxon>
        <taxon>Rhizopodaceae</taxon>
        <taxon>Rhizopus</taxon>
    </lineage>
</organism>
<dbReference type="Proteomes" id="UP000242414">
    <property type="component" value="Unassembled WGS sequence"/>
</dbReference>
<name>A0A1X0QRS2_RHIZD</name>
<proteinExistence type="predicted"/>
<dbReference type="AlphaFoldDB" id="A0A1X0QRS2"/>
<feature type="transmembrane region" description="Helical" evidence="1">
    <location>
        <begin position="6"/>
        <end position="23"/>
    </location>
</feature>
<dbReference type="EMBL" id="KV922049">
    <property type="protein sequence ID" value="ORE02460.1"/>
    <property type="molecule type" value="Genomic_DNA"/>
</dbReference>
<evidence type="ECO:0000256" key="1">
    <source>
        <dbReference type="SAM" id="Phobius"/>
    </source>
</evidence>